<accession>A2E1E8</accession>
<organism evidence="1 2">
    <name type="scientific">Trichomonas vaginalis (strain ATCC PRA-98 / G3)</name>
    <dbReference type="NCBI Taxonomy" id="412133"/>
    <lineage>
        <taxon>Eukaryota</taxon>
        <taxon>Metamonada</taxon>
        <taxon>Parabasalia</taxon>
        <taxon>Trichomonadida</taxon>
        <taxon>Trichomonadidae</taxon>
        <taxon>Trichomonas</taxon>
    </lineage>
</organism>
<reference evidence="1" key="2">
    <citation type="journal article" date="2007" name="Science">
        <title>Draft genome sequence of the sexually transmitted pathogen Trichomonas vaginalis.</title>
        <authorList>
            <person name="Carlton J.M."/>
            <person name="Hirt R.P."/>
            <person name="Silva J.C."/>
            <person name="Delcher A.L."/>
            <person name="Schatz M."/>
            <person name="Zhao Q."/>
            <person name="Wortman J.R."/>
            <person name="Bidwell S.L."/>
            <person name="Alsmark U.C.M."/>
            <person name="Besteiro S."/>
            <person name="Sicheritz-Ponten T."/>
            <person name="Noel C.J."/>
            <person name="Dacks J.B."/>
            <person name="Foster P.G."/>
            <person name="Simillion C."/>
            <person name="Van de Peer Y."/>
            <person name="Miranda-Saavedra D."/>
            <person name="Barton G.J."/>
            <person name="Westrop G.D."/>
            <person name="Mueller S."/>
            <person name="Dessi D."/>
            <person name="Fiori P.L."/>
            <person name="Ren Q."/>
            <person name="Paulsen I."/>
            <person name="Zhang H."/>
            <person name="Bastida-Corcuera F.D."/>
            <person name="Simoes-Barbosa A."/>
            <person name="Brown M.T."/>
            <person name="Hayes R.D."/>
            <person name="Mukherjee M."/>
            <person name="Okumura C.Y."/>
            <person name="Schneider R."/>
            <person name="Smith A.J."/>
            <person name="Vanacova S."/>
            <person name="Villalvazo M."/>
            <person name="Haas B.J."/>
            <person name="Pertea M."/>
            <person name="Feldblyum T.V."/>
            <person name="Utterback T.R."/>
            <person name="Shu C.L."/>
            <person name="Osoegawa K."/>
            <person name="de Jong P.J."/>
            <person name="Hrdy I."/>
            <person name="Horvathova L."/>
            <person name="Zubacova Z."/>
            <person name="Dolezal P."/>
            <person name="Malik S.B."/>
            <person name="Logsdon J.M. Jr."/>
            <person name="Henze K."/>
            <person name="Gupta A."/>
            <person name="Wang C.C."/>
            <person name="Dunne R.L."/>
            <person name="Upcroft J.A."/>
            <person name="Upcroft P."/>
            <person name="White O."/>
            <person name="Salzberg S.L."/>
            <person name="Tang P."/>
            <person name="Chiu C.-H."/>
            <person name="Lee Y.-S."/>
            <person name="Embley T.M."/>
            <person name="Coombs G.H."/>
            <person name="Mottram J.C."/>
            <person name="Tachezy J."/>
            <person name="Fraser-Liggett C.M."/>
            <person name="Johnson P.J."/>
        </authorList>
    </citation>
    <scope>NUCLEOTIDE SEQUENCE [LARGE SCALE GENOMIC DNA]</scope>
    <source>
        <strain evidence="1">G3</strain>
    </source>
</reference>
<dbReference type="SMR" id="A2E1E8"/>
<dbReference type="AlphaFoldDB" id="A2E1E8"/>
<keyword evidence="2" id="KW-1185">Reference proteome</keyword>
<dbReference type="VEuPathDB" id="TrichDB:TVAGG3_0320020"/>
<dbReference type="Proteomes" id="UP000001542">
    <property type="component" value="Unassembled WGS sequence"/>
</dbReference>
<dbReference type="KEGG" id="tva:4771494"/>
<dbReference type="RefSeq" id="XP_001325738.1">
    <property type="nucleotide sequence ID" value="XM_001325703.1"/>
</dbReference>
<name>A2E1E8_TRIV3</name>
<evidence type="ECO:0000313" key="2">
    <source>
        <dbReference type="Proteomes" id="UP000001542"/>
    </source>
</evidence>
<sequence>MSGFPVYDERQPPFNLQDFVQTIKCLKHINTEERKDILHRIIYSPTPFYTMLSTLCYYNCQTERLGSNLFDETDLKLLKKTNLFKKFTNFDILTSIIMPDDSDFDEPIAHSKRQTEELYPLKDNKIEIQKHLPFNVSFEEFIIACFRLNKIKYNSKLFEPEIIPKSGAKRLYSVICNPMTNGVITRQRTERYIKLTYPLGRPDQSARDKMAKSVLNDYWKLFQGDTKPRFTKNKKLTQQQLQERQIEDKINNLEISIIRCTKFLRELITISYYKPYYYISLNNYIETNSFLGRCGFLLLKVLGEMRTDERNHKAIQKVQKLIIYMIHERFSHLHFLLLIEMQKYKNVLAIKGALLPDKANISPKSVPKPIIYTNIGCPDHIIVENLSFVSQFMIFRQECIPRSSLLKFNKILSVLRLDNYSSQLSVQDARLFLLIISLTEVFDYFHPSENDRTNAAFINFTRFIDHFTEVIIPSDDFCKLQVNMSDIKDLVKITNGMPMRIMYDIIYFSQYLILSLIHLNQQEVSQEETVFFEKDGQRIVMNDLTTQEAFVCQFDPKNAVFIDEES</sequence>
<proteinExistence type="predicted"/>
<protein>
    <submittedName>
        <fullName evidence="1">Uncharacterized protein</fullName>
    </submittedName>
</protein>
<dbReference type="VEuPathDB" id="TrichDB:TVAG_343440"/>
<gene>
    <name evidence="1" type="ORF">TVAG_343440</name>
</gene>
<dbReference type="InParanoid" id="A2E1E8"/>
<dbReference type="EMBL" id="DS113284">
    <property type="protein sequence ID" value="EAY13515.1"/>
    <property type="molecule type" value="Genomic_DNA"/>
</dbReference>
<reference evidence="1" key="1">
    <citation type="submission" date="2006-10" db="EMBL/GenBank/DDBJ databases">
        <authorList>
            <person name="Amadeo P."/>
            <person name="Zhao Q."/>
            <person name="Wortman J."/>
            <person name="Fraser-Liggett C."/>
            <person name="Carlton J."/>
        </authorList>
    </citation>
    <scope>NUCLEOTIDE SEQUENCE</scope>
    <source>
        <strain evidence="1">G3</strain>
    </source>
</reference>
<evidence type="ECO:0000313" key="1">
    <source>
        <dbReference type="EMBL" id="EAY13515.1"/>
    </source>
</evidence>